<gene>
    <name evidence="2" type="ORF">EYC80_002481</name>
</gene>
<sequence length="169" mass="19454">MPSAALRQEVITIYKELLNLGRAYPLGYSYFRTRLHEAFMANASMENESEIRKGIERADFVRKEIEALYVVLSQKVSSAAPTIRTTMRNYNMDSWHLYPTDEHDTPMQMQVGIYSPLWTEYDTKDKSRRLNPSLEMLQHDMKNMFGHAACIGGVDYNTSSGHSKTENFG</sequence>
<proteinExistence type="inferred from homology"/>
<dbReference type="Proteomes" id="UP000326757">
    <property type="component" value="Unassembled WGS sequence"/>
</dbReference>
<name>A0A5N6K451_MONLA</name>
<dbReference type="InterPro" id="IPR045296">
    <property type="entry name" value="Complex1_LYR_ETFRF1_LYRM5"/>
</dbReference>
<dbReference type="AlphaFoldDB" id="A0A5N6K451"/>
<dbReference type="GO" id="GO:0005739">
    <property type="term" value="C:mitochondrion"/>
    <property type="evidence" value="ECO:0007669"/>
    <property type="project" value="TreeGrafter"/>
</dbReference>
<comment type="similarity">
    <text evidence="1">Belongs to the complex I LYR family.</text>
</comment>
<dbReference type="PANTHER" id="PTHR21024">
    <property type="entry name" value="GROWTH HORMONE-INDUCIBLE SOLUBLE PROTEIN-RELATED"/>
    <property type="match status" value="1"/>
</dbReference>
<dbReference type="GO" id="GO:0090324">
    <property type="term" value="P:negative regulation of oxidative phosphorylation"/>
    <property type="evidence" value="ECO:0007669"/>
    <property type="project" value="InterPro"/>
</dbReference>
<evidence type="ECO:0000313" key="3">
    <source>
        <dbReference type="Proteomes" id="UP000326757"/>
    </source>
</evidence>
<reference evidence="2 3" key="1">
    <citation type="submission" date="2019-06" db="EMBL/GenBank/DDBJ databases">
        <title>Genome Sequence of the Brown Rot Fungal Pathogen Monilinia laxa.</title>
        <authorList>
            <person name="De Miccolis Angelini R.M."/>
            <person name="Landi L."/>
            <person name="Abate D."/>
            <person name="Pollastro S."/>
            <person name="Romanazzi G."/>
            <person name="Faretra F."/>
        </authorList>
    </citation>
    <scope>NUCLEOTIDE SEQUENCE [LARGE SCALE GENOMIC DNA]</scope>
    <source>
        <strain evidence="2 3">Mlax316</strain>
    </source>
</reference>
<protein>
    <submittedName>
        <fullName evidence="2">Uncharacterized protein</fullName>
    </submittedName>
</protein>
<dbReference type="Pfam" id="PF13233">
    <property type="entry name" value="Complex1_LYR_2"/>
    <property type="match status" value="1"/>
</dbReference>
<dbReference type="PANTHER" id="PTHR21024:SF0">
    <property type="entry name" value="ELECTRON TRANSFER FLAVOPROTEIN REGULATORY FACTOR 1"/>
    <property type="match status" value="1"/>
</dbReference>
<organism evidence="2 3">
    <name type="scientific">Monilinia laxa</name>
    <name type="common">Brown rot fungus</name>
    <name type="synonym">Sclerotinia laxa</name>
    <dbReference type="NCBI Taxonomy" id="61186"/>
    <lineage>
        <taxon>Eukaryota</taxon>
        <taxon>Fungi</taxon>
        <taxon>Dikarya</taxon>
        <taxon>Ascomycota</taxon>
        <taxon>Pezizomycotina</taxon>
        <taxon>Leotiomycetes</taxon>
        <taxon>Helotiales</taxon>
        <taxon>Sclerotiniaceae</taxon>
        <taxon>Monilinia</taxon>
    </lineage>
</organism>
<evidence type="ECO:0000313" key="2">
    <source>
        <dbReference type="EMBL" id="KAB8297093.1"/>
    </source>
</evidence>
<comment type="caution">
    <text evidence="2">The sequence shown here is derived from an EMBL/GenBank/DDBJ whole genome shotgun (WGS) entry which is preliminary data.</text>
</comment>
<dbReference type="InterPro" id="IPR052000">
    <property type="entry name" value="ETFRF1"/>
</dbReference>
<evidence type="ECO:0000256" key="1">
    <source>
        <dbReference type="ARBA" id="ARBA00009508"/>
    </source>
</evidence>
<dbReference type="EMBL" id="VIGI01000008">
    <property type="protein sequence ID" value="KAB8297093.1"/>
    <property type="molecule type" value="Genomic_DNA"/>
</dbReference>
<dbReference type="OrthoDB" id="10258445at2759"/>
<keyword evidence="3" id="KW-1185">Reference proteome</keyword>
<accession>A0A5N6K451</accession>
<dbReference type="GO" id="GO:0022904">
    <property type="term" value="P:respiratory electron transport chain"/>
    <property type="evidence" value="ECO:0007669"/>
    <property type="project" value="TreeGrafter"/>
</dbReference>
<dbReference type="CDD" id="cd20265">
    <property type="entry name" value="Complex1_LYR_ETFRF1_LYRM5"/>
    <property type="match status" value="1"/>
</dbReference>